<accession>A0A368SXM3</accession>
<proteinExistence type="predicted"/>
<name>A0A368SXM3_9ACTN</name>
<dbReference type="Proteomes" id="UP000253318">
    <property type="component" value="Unassembled WGS sequence"/>
</dbReference>
<dbReference type="EMBL" id="QEIN01000479">
    <property type="protein sequence ID" value="RCV47609.1"/>
    <property type="molecule type" value="Genomic_DNA"/>
</dbReference>
<reference evidence="1 2" key="1">
    <citation type="submission" date="2018-04" db="EMBL/GenBank/DDBJ databases">
        <title>Novel actinobacteria from marine sediment.</title>
        <authorList>
            <person name="Ng Z.Y."/>
            <person name="Tan G.Y.A."/>
        </authorList>
    </citation>
    <scope>NUCLEOTIDE SEQUENCE [LARGE SCALE GENOMIC DNA]</scope>
    <source>
        <strain evidence="1 2">TPS81</strain>
    </source>
</reference>
<evidence type="ECO:0008006" key="3">
    <source>
        <dbReference type="Google" id="ProtNLM"/>
    </source>
</evidence>
<evidence type="ECO:0000313" key="2">
    <source>
        <dbReference type="Proteomes" id="UP000253318"/>
    </source>
</evidence>
<organism evidence="1 2">
    <name type="scientific">Marinitenerispora sediminis</name>
    <dbReference type="NCBI Taxonomy" id="1931232"/>
    <lineage>
        <taxon>Bacteria</taxon>
        <taxon>Bacillati</taxon>
        <taxon>Actinomycetota</taxon>
        <taxon>Actinomycetes</taxon>
        <taxon>Streptosporangiales</taxon>
        <taxon>Nocardiopsidaceae</taxon>
        <taxon>Marinitenerispora</taxon>
    </lineage>
</organism>
<keyword evidence="2" id="KW-1185">Reference proteome</keyword>
<evidence type="ECO:0000313" key="1">
    <source>
        <dbReference type="EMBL" id="RCV47609.1"/>
    </source>
</evidence>
<comment type="caution">
    <text evidence="1">The sequence shown here is derived from an EMBL/GenBank/DDBJ whole genome shotgun (WGS) entry which is preliminary data.</text>
</comment>
<sequence length="257" mass="26963">ATQVLIGDLHSVARIEEAAGATALRSAAGRLAVGPALELAPAGGGYHLWLRPAALSGPADPLLDRLAELEPAAPPARDRRWNTPVPSSAVADVRFLLADASADIADQLDTPPAAGGHHHDPLHSAPDLVAALARTRGLSEDAARLYLQLITLPDPDDPRVTRWNGWDTARHAAAADELRGSGLVVAEERQGVQRTLFAPGPWTESTFAARGVEAAKLSRIPGAGPSLRVHVPAVPVRGLFQRAWTDTEQDRAAAAAT</sequence>
<gene>
    <name evidence="1" type="ORF">DEF24_26965</name>
</gene>
<feature type="non-terminal residue" evidence="1">
    <location>
        <position position="1"/>
    </location>
</feature>
<protein>
    <recommendedName>
        <fullName evidence="3">DNA primase</fullName>
    </recommendedName>
</protein>
<dbReference type="AlphaFoldDB" id="A0A368SXM3"/>